<dbReference type="Proteomes" id="UP001054837">
    <property type="component" value="Unassembled WGS sequence"/>
</dbReference>
<protein>
    <submittedName>
        <fullName evidence="1">Uncharacterized protein</fullName>
    </submittedName>
</protein>
<accession>A0AAV4SDV9</accession>
<dbReference type="EMBL" id="BPLQ01007749">
    <property type="protein sequence ID" value="GIY32164.1"/>
    <property type="molecule type" value="Genomic_DNA"/>
</dbReference>
<reference evidence="1 2" key="1">
    <citation type="submission" date="2021-06" db="EMBL/GenBank/DDBJ databases">
        <title>Caerostris darwini draft genome.</title>
        <authorList>
            <person name="Kono N."/>
            <person name="Arakawa K."/>
        </authorList>
    </citation>
    <scope>NUCLEOTIDE SEQUENCE [LARGE SCALE GENOMIC DNA]</scope>
</reference>
<evidence type="ECO:0000313" key="2">
    <source>
        <dbReference type="Proteomes" id="UP001054837"/>
    </source>
</evidence>
<gene>
    <name evidence="1" type="ORF">CDAR_306751</name>
</gene>
<organism evidence="1 2">
    <name type="scientific">Caerostris darwini</name>
    <dbReference type="NCBI Taxonomy" id="1538125"/>
    <lineage>
        <taxon>Eukaryota</taxon>
        <taxon>Metazoa</taxon>
        <taxon>Ecdysozoa</taxon>
        <taxon>Arthropoda</taxon>
        <taxon>Chelicerata</taxon>
        <taxon>Arachnida</taxon>
        <taxon>Araneae</taxon>
        <taxon>Araneomorphae</taxon>
        <taxon>Entelegynae</taxon>
        <taxon>Araneoidea</taxon>
        <taxon>Araneidae</taxon>
        <taxon>Caerostris</taxon>
    </lineage>
</organism>
<evidence type="ECO:0000313" key="1">
    <source>
        <dbReference type="EMBL" id="GIY32164.1"/>
    </source>
</evidence>
<proteinExistence type="predicted"/>
<comment type="caution">
    <text evidence="1">The sequence shown here is derived from an EMBL/GenBank/DDBJ whole genome shotgun (WGS) entry which is preliminary data.</text>
</comment>
<name>A0AAV4SDV9_9ARAC</name>
<sequence length="109" mass="12213">MNGTSDTSEGQHGTSEVTSEEWYIRSHIRRMVHQKYMNGTSEDLRRSCLSTKDKNSYSATLKSTAFVIVAWTQFLKAADLGEKLTPCLTCSYKMSRTGNSAFSGKFRVA</sequence>
<keyword evidence="2" id="KW-1185">Reference proteome</keyword>
<dbReference type="AlphaFoldDB" id="A0AAV4SDV9"/>